<name>A0A6G0Y7C7_APHCR</name>
<keyword evidence="2" id="KW-1185">Reference proteome</keyword>
<reference evidence="1 2" key="1">
    <citation type="submission" date="2019-08" db="EMBL/GenBank/DDBJ databases">
        <title>Whole genome of Aphis craccivora.</title>
        <authorList>
            <person name="Voronova N.V."/>
            <person name="Shulinski R.S."/>
            <person name="Bandarenka Y.V."/>
            <person name="Zhorov D.G."/>
            <person name="Warner D."/>
        </authorList>
    </citation>
    <scope>NUCLEOTIDE SEQUENCE [LARGE SCALE GENOMIC DNA]</scope>
    <source>
        <strain evidence="1">180601</strain>
        <tissue evidence="1">Whole Body</tissue>
    </source>
</reference>
<gene>
    <name evidence="1" type="ORF">FWK35_00022274</name>
</gene>
<evidence type="ECO:0000313" key="1">
    <source>
        <dbReference type="EMBL" id="KAF0750367.1"/>
    </source>
</evidence>
<dbReference type="EMBL" id="VUJU01005747">
    <property type="protein sequence ID" value="KAF0750367.1"/>
    <property type="molecule type" value="Genomic_DNA"/>
</dbReference>
<dbReference type="Proteomes" id="UP000478052">
    <property type="component" value="Unassembled WGS sequence"/>
</dbReference>
<accession>A0A6G0Y7C7</accession>
<dbReference type="AlphaFoldDB" id="A0A6G0Y7C7"/>
<comment type="caution">
    <text evidence="1">The sequence shown here is derived from an EMBL/GenBank/DDBJ whole genome shotgun (WGS) entry which is preliminary data.</text>
</comment>
<dbReference type="OrthoDB" id="2155246at2759"/>
<protein>
    <submittedName>
        <fullName evidence="1">Retrovirus-related Pol polyprotein</fullName>
    </submittedName>
</protein>
<proteinExistence type="predicted"/>
<organism evidence="1 2">
    <name type="scientific">Aphis craccivora</name>
    <name type="common">Cowpea aphid</name>
    <dbReference type="NCBI Taxonomy" id="307492"/>
    <lineage>
        <taxon>Eukaryota</taxon>
        <taxon>Metazoa</taxon>
        <taxon>Ecdysozoa</taxon>
        <taxon>Arthropoda</taxon>
        <taxon>Hexapoda</taxon>
        <taxon>Insecta</taxon>
        <taxon>Pterygota</taxon>
        <taxon>Neoptera</taxon>
        <taxon>Paraneoptera</taxon>
        <taxon>Hemiptera</taxon>
        <taxon>Sternorrhyncha</taxon>
        <taxon>Aphidomorpha</taxon>
        <taxon>Aphidoidea</taxon>
        <taxon>Aphididae</taxon>
        <taxon>Aphidini</taxon>
        <taxon>Aphis</taxon>
        <taxon>Aphis</taxon>
    </lineage>
</organism>
<sequence>MYISKIKEDVKNILHSNQRNRTARCISADLKMIKNLAAQIKIKFGDASAQLNKLKPMVGETGPESFRNRTVF</sequence>
<evidence type="ECO:0000313" key="2">
    <source>
        <dbReference type="Proteomes" id="UP000478052"/>
    </source>
</evidence>